<dbReference type="Gene3D" id="1.10.260.80">
    <property type="match status" value="1"/>
</dbReference>
<reference evidence="2" key="1">
    <citation type="journal article" date="2019" name="Int. J. Syst. Evol. Microbiol.">
        <title>The Global Catalogue of Microorganisms (GCM) 10K type strain sequencing project: providing services to taxonomists for standard genome sequencing and annotation.</title>
        <authorList>
            <consortium name="The Broad Institute Genomics Platform"/>
            <consortium name="The Broad Institute Genome Sequencing Center for Infectious Disease"/>
            <person name="Wu L."/>
            <person name="Ma J."/>
        </authorList>
    </citation>
    <scope>NUCLEOTIDE SEQUENCE [LARGE SCALE GENOMIC DNA]</scope>
    <source>
        <strain evidence="2">KCTC 52473</strain>
    </source>
</reference>
<keyword evidence="1" id="KW-0378">Hydrolase</keyword>
<dbReference type="InterPro" id="IPR036412">
    <property type="entry name" value="HAD-like_sf"/>
</dbReference>
<dbReference type="Gene3D" id="3.40.50.1000">
    <property type="entry name" value="HAD superfamily/HAD-like"/>
    <property type="match status" value="1"/>
</dbReference>
<dbReference type="SUPFAM" id="SSF56784">
    <property type="entry name" value="HAD-like"/>
    <property type="match status" value="1"/>
</dbReference>
<proteinExistence type="predicted"/>
<dbReference type="Pfam" id="PF13419">
    <property type="entry name" value="HAD_2"/>
    <property type="match status" value="1"/>
</dbReference>
<dbReference type="EMBL" id="JBHRSW010000043">
    <property type="protein sequence ID" value="MFC3123020.1"/>
    <property type="molecule type" value="Genomic_DNA"/>
</dbReference>
<dbReference type="SFLD" id="SFLDG01129">
    <property type="entry name" value="C1.5:_HAD__Beta-PGM__Phosphata"/>
    <property type="match status" value="1"/>
</dbReference>
<dbReference type="NCBIfam" id="TIGR01549">
    <property type="entry name" value="HAD-SF-IA-v1"/>
    <property type="match status" value="1"/>
</dbReference>
<comment type="caution">
    <text evidence="1">The sequence shown here is derived from an EMBL/GenBank/DDBJ whole genome shotgun (WGS) entry which is preliminary data.</text>
</comment>
<gene>
    <name evidence="1" type="ORF">ACFOHL_15450</name>
</gene>
<dbReference type="InterPro" id="IPR006439">
    <property type="entry name" value="HAD-SF_hydro_IA"/>
</dbReference>
<evidence type="ECO:0000313" key="2">
    <source>
        <dbReference type="Proteomes" id="UP001595478"/>
    </source>
</evidence>
<dbReference type="InterPro" id="IPR023214">
    <property type="entry name" value="HAD_sf"/>
</dbReference>
<dbReference type="PANTHER" id="PTHR43885:SF1">
    <property type="entry name" value="SUPERFAMILY HYDROLASE, PUTATIVE (AFU_ORTHOLOGUE AFUA_4G13290)-RELATED"/>
    <property type="match status" value="1"/>
</dbReference>
<organism evidence="1 2">
    <name type="scientific">Agaribacter flavus</name>
    <dbReference type="NCBI Taxonomy" id="1902781"/>
    <lineage>
        <taxon>Bacteria</taxon>
        <taxon>Pseudomonadati</taxon>
        <taxon>Pseudomonadota</taxon>
        <taxon>Gammaproteobacteria</taxon>
        <taxon>Alteromonadales</taxon>
        <taxon>Alteromonadaceae</taxon>
        <taxon>Agaribacter</taxon>
    </lineage>
</organism>
<dbReference type="RefSeq" id="WP_376921142.1">
    <property type="nucleotide sequence ID" value="NZ_JBHRSW010000043.1"/>
</dbReference>
<accession>A0ABV7FV29</accession>
<dbReference type="EC" id="3.-.-.-" evidence="1"/>
<dbReference type="GO" id="GO:0016787">
    <property type="term" value="F:hydrolase activity"/>
    <property type="evidence" value="ECO:0007669"/>
    <property type="project" value="UniProtKB-KW"/>
</dbReference>
<keyword evidence="2" id="KW-1185">Reference proteome</keyword>
<dbReference type="SFLD" id="SFLDS00003">
    <property type="entry name" value="Haloacid_Dehalogenase"/>
    <property type="match status" value="1"/>
</dbReference>
<dbReference type="InterPro" id="IPR041492">
    <property type="entry name" value="HAD_2"/>
</dbReference>
<evidence type="ECO:0000313" key="1">
    <source>
        <dbReference type="EMBL" id="MFC3123020.1"/>
    </source>
</evidence>
<name>A0ABV7FV29_9ALTE</name>
<sequence length="196" mass="21728">MRKSIEMIFEFESVEGIIFDLDDTLISSNLTFSTIKQQLACPIDTDILSHIGQLSGAEKQRAEDIVLHYELADAYSAVWVSGARDFVTEAKSRDLPLAIVTRNSRKAAHIKLSNNAVPITQVITREDAPAKPDPSALLAVSEDWCIAPESIAYVGDYIYDVQAAHNANMQAWQYIASETSSTTFKNCLKFIPKNSK</sequence>
<dbReference type="Proteomes" id="UP001595478">
    <property type="component" value="Unassembled WGS sequence"/>
</dbReference>
<dbReference type="PANTHER" id="PTHR43885">
    <property type="entry name" value="HALOACID DEHALOGENASE-LIKE HYDROLASE"/>
    <property type="match status" value="1"/>
</dbReference>
<protein>
    <submittedName>
        <fullName evidence="1">HAD family hydrolase</fullName>
        <ecNumber evidence="1">3.-.-.-</ecNumber>
    </submittedName>
</protein>